<dbReference type="InterPro" id="IPR051401">
    <property type="entry name" value="GtrA_CellWall_Glycosyl"/>
</dbReference>
<dbReference type="PANTHER" id="PTHR38459">
    <property type="entry name" value="PROPHAGE BACTOPRENOL-LINKED GLUCOSE TRANSLOCASE HOMOLOG"/>
    <property type="match status" value="1"/>
</dbReference>
<evidence type="ECO:0000256" key="5">
    <source>
        <dbReference type="ARBA" id="ARBA00023136"/>
    </source>
</evidence>
<feature type="transmembrane region" description="Helical" evidence="6">
    <location>
        <begin position="33"/>
        <end position="55"/>
    </location>
</feature>
<dbReference type="RefSeq" id="WP_221005212.1">
    <property type="nucleotide sequence ID" value="NZ_CP081150.1"/>
</dbReference>
<comment type="subcellular location">
    <subcellularLocation>
        <location evidence="1">Membrane</location>
        <topology evidence="1">Multi-pass membrane protein</topology>
    </subcellularLocation>
</comment>
<evidence type="ECO:0000313" key="8">
    <source>
        <dbReference type="EMBL" id="QZA76810.1"/>
    </source>
</evidence>
<keyword evidence="3 6" id="KW-0812">Transmembrane</keyword>
<name>A0ABX8Z373_9NEIS</name>
<evidence type="ECO:0000256" key="4">
    <source>
        <dbReference type="ARBA" id="ARBA00022989"/>
    </source>
</evidence>
<evidence type="ECO:0000259" key="7">
    <source>
        <dbReference type="Pfam" id="PF04138"/>
    </source>
</evidence>
<feature type="transmembrane region" description="Helical" evidence="6">
    <location>
        <begin position="7"/>
        <end position="27"/>
    </location>
</feature>
<keyword evidence="5 6" id="KW-0472">Membrane</keyword>
<organism evidence="8 9">
    <name type="scientific">Deefgea tanakiae</name>
    <dbReference type="NCBI Taxonomy" id="2865840"/>
    <lineage>
        <taxon>Bacteria</taxon>
        <taxon>Pseudomonadati</taxon>
        <taxon>Pseudomonadota</taxon>
        <taxon>Betaproteobacteria</taxon>
        <taxon>Neisseriales</taxon>
        <taxon>Chitinibacteraceae</taxon>
        <taxon>Deefgea</taxon>
    </lineage>
</organism>
<proteinExistence type="inferred from homology"/>
<comment type="similarity">
    <text evidence="2">Belongs to the GtrA family.</text>
</comment>
<dbReference type="Proteomes" id="UP000825679">
    <property type="component" value="Chromosome"/>
</dbReference>
<reference evidence="8 9" key="1">
    <citation type="submission" date="2021-08" db="EMBL/GenBank/DDBJ databases">
        <title>complete genome sequencing of Deefgea sp. D25.</title>
        <authorList>
            <person name="Bae J.-W."/>
            <person name="Gim D.-H."/>
        </authorList>
    </citation>
    <scope>NUCLEOTIDE SEQUENCE [LARGE SCALE GENOMIC DNA]</scope>
    <source>
        <strain evidence="8 9">D25</strain>
    </source>
</reference>
<dbReference type="Pfam" id="PF04138">
    <property type="entry name" value="GtrA_DPMS_TM"/>
    <property type="match status" value="1"/>
</dbReference>
<feature type="transmembrane region" description="Helical" evidence="6">
    <location>
        <begin position="101"/>
        <end position="119"/>
    </location>
</feature>
<dbReference type="PANTHER" id="PTHR38459:SF1">
    <property type="entry name" value="PROPHAGE BACTOPRENOL-LINKED GLUCOSE TRANSLOCASE HOMOLOG"/>
    <property type="match status" value="1"/>
</dbReference>
<dbReference type="EMBL" id="CP081150">
    <property type="protein sequence ID" value="QZA76810.1"/>
    <property type="molecule type" value="Genomic_DNA"/>
</dbReference>
<evidence type="ECO:0000256" key="3">
    <source>
        <dbReference type="ARBA" id="ARBA00022692"/>
    </source>
</evidence>
<evidence type="ECO:0000313" key="9">
    <source>
        <dbReference type="Proteomes" id="UP000825679"/>
    </source>
</evidence>
<keyword evidence="4 6" id="KW-1133">Transmembrane helix</keyword>
<feature type="transmembrane region" description="Helical" evidence="6">
    <location>
        <begin position="76"/>
        <end position="95"/>
    </location>
</feature>
<gene>
    <name evidence="8" type="ORF">K4H28_10835</name>
</gene>
<keyword evidence="9" id="KW-1185">Reference proteome</keyword>
<protein>
    <submittedName>
        <fullName evidence="8">GtrA family protein</fullName>
    </submittedName>
</protein>
<evidence type="ECO:0000256" key="6">
    <source>
        <dbReference type="SAM" id="Phobius"/>
    </source>
</evidence>
<dbReference type="InterPro" id="IPR007267">
    <property type="entry name" value="GtrA_DPMS_TM"/>
</dbReference>
<evidence type="ECO:0000256" key="1">
    <source>
        <dbReference type="ARBA" id="ARBA00004141"/>
    </source>
</evidence>
<accession>A0ABX8Z373</accession>
<evidence type="ECO:0000256" key="2">
    <source>
        <dbReference type="ARBA" id="ARBA00009399"/>
    </source>
</evidence>
<sequence>MPPIIKKFLTFAAVGLCGTAIQYMVLWLGVEFFAIKAAIASGLGYALGSVANYLLNYFVTFKSQHNQKSHRDAATKFYVISGIGWCINTGLMALFVGYWHWGYWFAQLLTTAIGLIWNFSGSHWWAFRHATVKAVDTSSAQ</sequence>
<feature type="domain" description="GtrA/DPMS transmembrane" evidence="7">
    <location>
        <begin position="10"/>
        <end position="127"/>
    </location>
</feature>